<dbReference type="InterPro" id="IPR043129">
    <property type="entry name" value="ATPase_NBD"/>
</dbReference>
<comment type="similarity">
    <text evidence="1">Belongs to the ROK (NagC/XylR) family.</text>
</comment>
<dbReference type="OrthoDB" id="9810372at2"/>
<keyword evidence="3" id="KW-1185">Reference proteome</keyword>
<dbReference type="InterPro" id="IPR000600">
    <property type="entry name" value="ROK"/>
</dbReference>
<evidence type="ECO:0000313" key="2">
    <source>
        <dbReference type="EMBL" id="SEN02731.1"/>
    </source>
</evidence>
<dbReference type="PANTHER" id="PTHR18964:SF149">
    <property type="entry name" value="BIFUNCTIONAL UDP-N-ACETYLGLUCOSAMINE 2-EPIMERASE_N-ACETYLMANNOSAMINE KINASE"/>
    <property type="match status" value="1"/>
</dbReference>
<proteinExistence type="inferred from homology"/>
<dbReference type="PANTHER" id="PTHR18964">
    <property type="entry name" value="ROK (REPRESSOR, ORF, KINASE) FAMILY"/>
    <property type="match status" value="1"/>
</dbReference>
<organism evidence="2 3">
    <name type="scientific">Hydrogenoanaerobacterium saccharovorans</name>
    <dbReference type="NCBI Taxonomy" id="474960"/>
    <lineage>
        <taxon>Bacteria</taxon>
        <taxon>Bacillati</taxon>
        <taxon>Bacillota</taxon>
        <taxon>Clostridia</taxon>
        <taxon>Eubacteriales</taxon>
        <taxon>Oscillospiraceae</taxon>
        <taxon>Hydrogenoanaerobacterium</taxon>
    </lineage>
</organism>
<dbReference type="Pfam" id="PF00480">
    <property type="entry name" value="ROK"/>
    <property type="match status" value="1"/>
</dbReference>
<dbReference type="EMBL" id="FOCG01000002">
    <property type="protein sequence ID" value="SEN02731.1"/>
    <property type="molecule type" value="Genomic_DNA"/>
</dbReference>
<keyword evidence="2" id="KW-0418">Kinase</keyword>
<dbReference type="PROSITE" id="PS01125">
    <property type="entry name" value="ROK"/>
    <property type="match status" value="1"/>
</dbReference>
<dbReference type="Proteomes" id="UP000199158">
    <property type="component" value="Unassembled WGS sequence"/>
</dbReference>
<accession>A0A1H8D5W7</accession>
<reference evidence="2 3" key="1">
    <citation type="submission" date="2016-10" db="EMBL/GenBank/DDBJ databases">
        <authorList>
            <person name="de Groot N.N."/>
        </authorList>
    </citation>
    <scope>NUCLEOTIDE SEQUENCE [LARGE SCALE GENOMIC DNA]</scope>
    <source>
        <strain evidence="2 3">CGMCC 1.5070</strain>
    </source>
</reference>
<sequence>MKYSIGVDLGGMSMKIGVVDENYNIIATAKHETNVEGGAEVIAADMVKTIQEAVQKSGLTMEQMEYCGIGSPGTVNKSTGYVEYSNNLRFYNAPFASYIEKAIGKKVYMENDANAAALGEALAGAGNGSKNVICITLGTGVGSGIIIDGKIFSGTNFAGGELGHTVIVYGGRGCTCGRKGCFEAYASATGLINMTKEAMEKNKDSLMWKICDGKKENANGKTAFDAMRAGDASGKAVVDEYLGYLGCGITNVINAFQPEILCIGGGISKEGDIILNPVKAYVERESFITEFTNPKPQIVIAKLGNDAGIIGAAMLGHENNRA</sequence>
<dbReference type="Gene3D" id="3.30.420.40">
    <property type="match status" value="2"/>
</dbReference>
<dbReference type="RefSeq" id="WP_092755719.1">
    <property type="nucleotide sequence ID" value="NZ_FOCG01000002.1"/>
</dbReference>
<keyword evidence="2" id="KW-0808">Transferase</keyword>
<dbReference type="SUPFAM" id="SSF53067">
    <property type="entry name" value="Actin-like ATPase domain"/>
    <property type="match status" value="1"/>
</dbReference>
<dbReference type="STRING" id="474960.SAMN05216180_2538"/>
<name>A0A1H8D5W7_9FIRM</name>
<evidence type="ECO:0000313" key="3">
    <source>
        <dbReference type="Proteomes" id="UP000199158"/>
    </source>
</evidence>
<gene>
    <name evidence="2" type="ORF">SAMN05216180_2538</name>
</gene>
<evidence type="ECO:0000256" key="1">
    <source>
        <dbReference type="ARBA" id="ARBA00006479"/>
    </source>
</evidence>
<dbReference type="InterPro" id="IPR049874">
    <property type="entry name" value="ROK_cs"/>
</dbReference>
<dbReference type="AlphaFoldDB" id="A0A1H8D5W7"/>
<dbReference type="GO" id="GO:0016301">
    <property type="term" value="F:kinase activity"/>
    <property type="evidence" value="ECO:0007669"/>
    <property type="project" value="UniProtKB-KW"/>
</dbReference>
<protein>
    <submittedName>
        <fullName evidence="2">Glucokinase</fullName>
    </submittedName>
</protein>